<evidence type="ECO:0000256" key="1">
    <source>
        <dbReference type="SAM" id="Phobius"/>
    </source>
</evidence>
<organism evidence="2 3">
    <name type="scientific">Woeseia oceani</name>
    <dbReference type="NCBI Taxonomy" id="1548547"/>
    <lineage>
        <taxon>Bacteria</taxon>
        <taxon>Pseudomonadati</taxon>
        <taxon>Pseudomonadota</taxon>
        <taxon>Gammaproteobacteria</taxon>
        <taxon>Woeseiales</taxon>
        <taxon>Woeseiaceae</taxon>
        <taxon>Woeseia</taxon>
    </lineage>
</organism>
<proteinExistence type="predicted"/>
<dbReference type="InterPro" id="IPR025833">
    <property type="entry name" value="GDYXXLXY"/>
</dbReference>
<name>A0A193LGX8_9GAMM</name>
<dbReference type="Proteomes" id="UP000092695">
    <property type="component" value="Chromosome"/>
</dbReference>
<dbReference type="OrthoDB" id="4868247at2"/>
<dbReference type="Pfam" id="PF14345">
    <property type="entry name" value="GDYXXLXY"/>
    <property type="match status" value="1"/>
</dbReference>
<dbReference type="RefSeq" id="WP_068616138.1">
    <property type="nucleotide sequence ID" value="NZ_CP016268.1"/>
</dbReference>
<dbReference type="AlphaFoldDB" id="A0A193LGX8"/>
<evidence type="ECO:0008006" key="4">
    <source>
        <dbReference type="Google" id="ProtNLM"/>
    </source>
</evidence>
<keyword evidence="1" id="KW-0472">Membrane</keyword>
<accession>A0A193LGX8</accession>
<sequence>MREAIDKRLNKIRTAVLAGTAIVIVGAINLEISKKEAIIADGSTVLLRIAPRDPRSLLQGDYMALRYTLAETVAGKARDADIRDGLIVVELAESGEAGFVAIYDGQALADTQRLLRFRLRGESVRLASDAFFFEEGQWEVYERARFGELRVADNGEAVLIGLRNDTYERLGSAVLLSPSE</sequence>
<keyword evidence="3" id="KW-1185">Reference proteome</keyword>
<keyword evidence="1" id="KW-0812">Transmembrane</keyword>
<gene>
    <name evidence="2" type="ORF">BA177_10770</name>
</gene>
<protein>
    <recommendedName>
        <fullName evidence="4">Membrane-anchored protein</fullName>
    </recommendedName>
</protein>
<feature type="transmembrane region" description="Helical" evidence="1">
    <location>
        <begin position="12"/>
        <end position="30"/>
    </location>
</feature>
<keyword evidence="1" id="KW-1133">Transmembrane helix</keyword>
<dbReference type="STRING" id="1548547.BA177_10770"/>
<dbReference type="KEGG" id="woc:BA177_10770"/>
<evidence type="ECO:0000313" key="2">
    <source>
        <dbReference type="EMBL" id="ANO51619.1"/>
    </source>
</evidence>
<dbReference type="EMBL" id="CP016268">
    <property type="protein sequence ID" value="ANO51619.1"/>
    <property type="molecule type" value="Genomic_DNA"/>
</dbReference>
<evidence type="ECO:0000313" key="3">
    <source>
        <dbReference type="Proteomes" id="UP000092695"/>
    </source>
</evidence>
<reference evidence="2 3" key="1">
    <citation type="submission" date="2016-06" db="EMBL/GenBank/DDBJ databases">
        <title>Complete genome sequence of a deep-branching marine Gamma Proteobacterium Woeseia oceani type strain XK5.</title>
        <authorList>
            <person name="Mu D."/>
            <person name="Du Z."/>
        </authorList>
    </citation>
    <scope>NUCLEOTIDE SEQUENCE [LARGE SCALE GENOMIC DNA]</scope>
    <source>
        <strain evidence="2 3">XK5</strain>
    </source>
</reference>